<dbReference type="GO" id="GO:0003824">
    <property type="term" value="F:catalytic activity"/>
    <property type="evidence" value="ECO:0007669"/>
    <property type="project" value="UniProtKB-ARBA"/>
</dbReference>
<sequence length="535" mass="60197">MSRFGTKEKLWAAGGLLAVMLFSIAVVSLINFSNTQQKLAQVTQQYQPKMLSAMQLTTHFYQSLTVLGNYMVEQDEANIELYSAKVSDIDQTLDQLITLTKGNDNPEDANQLHRIRSMVDEIKNHNRQMLDLASNVKRNMPAVGIAADWMEPLGIEMNLLLSELSLELTSSDASGRISEMSDSLKYNWAMVVSSLRNFLAFRNDNAIADVNLYLAGVNQHQQALRAELEKSQPFLLDFLDEFSQGLQEYREHLNTVISIHSGPDWRADSKLMRSSITPTLKSLTLELESLVDTQKARIDASNQELAAQIASAEKSIRYSIQIAMLVSAVVILLTLRTRGLISEVKLHKTEKAEAEHKARHDALTRLPNRGFFEENFRGRLENEKYNEGLSLLFIDLDGFKAVNDDVGHDAGDHVLRGTARRLQKLVSRNDMVARLGGDEFVVLINKQETLAQVEKLAGSICEELRKPFPFQGRNLQIGCSIGVLNLTTRDIKNRHVSLDDHFSQLLKRADEAMYQAKRGGKNRYCVYGEPLLKSA</sequence>
<dbReference type="Proteomes" id="UP000537130">
    <property type="component" value="Unassembled WGS sequence"/>
</dbReference>
<dbReference type="InterPro" id="IPR024478">
    <property type="entry name" value="HlyB_4HB_MCP"/>
</dbReference>
<feature type="domain" description="GGDEF" evidence="3">
    <location>
        <begin position="387"/>
        <end position="529"/>
    </location>
</feature>
<dbReference type="InterPro" id="IPR052155">
    <property type="entry name" value="Biofilm_reg_signaling"/>
</dbReference>
<keyword evidence="2" id="KW-0812">Transmembrane</keyword>
<keyword evidence="5" id="KW-1185">Reference proteome</keyword>
<evidence type="ECO:0000256" key="1">
    <source>
        <dbReference type="ARBA" id="ARBA00001946"/>
    </source>
</evidence>
<evidence type="ECO:0000313" key="5">
    <source>
        <dbReference type="Proteomes" id="UP000537130"/>
    </source>
</evidence>
<dbReference type="CDD" id="cd01949">
    <property type="entry name" value="GGDEF"/>
    <property type="match status" value="1"/>
</dbReference>
<dbReference type="Pfam" id="PF00990">
    <property type="entry name" value="GGDEF"/>
    <property type="match status" value="1"/>
</dbReference>
<reference evidence="4 5" key="1">
    <citation type="submission" date="2020-08" db="EMBL/GenBank/DDBJ databases">
        <title>Genomic Encyclopedia of Type Strains, Phase III (KMG-III): the genomes of soil and plant-associated and newly described type strains.</title>
        <authorList>
            <person name="Whitman W."/>
        </authorList>
    </citation>
    <scope>NUCLEOTIDE SEQUENCE [LARGE SCALE GENOMIC DNA]</scope>
    <source>
        <strain evidence="4 5">CECT 8654</strain>
    </source>
</reference>
<evidence type="ECO:0000256" key="2">
    <source>
        <dbReference type="SAM" id="Phobius"/>
    </source>
</evidence>
<dbReference type="Pfam" id="PF12729">
    <property type="entry name" value="4HB_MCP_1"/>
    <property type="match status" value="1"/>
</dbReference>
<dbReference type="RefSeq" id="WP_183411459.1">
    <property type="nucleotide sequence ID" value="NZ_JACHWY010000003.1"/>
</dbReference>
<name>A0A7W4W7E0_9GAMM</name>
<dbReference type="NCBIfam" id="TIGR00254">
    <property type="entry name" value="GGDEF"/>
    <property type="match status" value="1"/>
</dbReference>
<dbReference type="SUPFAM" id="SSF55073">
    <property type="entry name" value="Nucleotide cyclase"/>
    <property type="match status" value="1"/>
</dbReference>
<dbReference type="FunFam" id="3.30.70.270:FF:000001">
    <property type="entry name" value="Diguanylate cyclase domain protein"/>
    <property type="match status" value="1"/>
</dbReference>
<accession>A0A7W4W7E0</accession>
<dbReference type="PANTHER" id="PTHR44757:SF2">
    <property type="entry name" value="BIOFILM ARCHITECTURE MAINTENANCE PROTEIN MBAA"/>
    <property type="match status" value="1"/>
</dbReference>
<comment type="cofactor">
    <cofactor evidence="1">
        <name>Mg(2+)</name>
        <dbReference type="ChEBI" id="CHEBI:18420"/>
    </cofactor>
</comment>
<dbReference type="PANTHER" id="PTHR44757">
    <property type="entry name" value="DIGUANYLATE CYCLASE DGCP"/>
    <property type="match status" value="1"/>
</dbReference>
<proteinExistence type="predicted"/>
<evidence type="ECO:0000259" key="3">
    <source>
        <dbReference type="PROSITE" id="PS50887"/>
    </source>
</evidence>
<dbReference type="InterPro" id="IPR043128">
    <property type="entry name" value="Rev_trsase/Diguanyl_cyclase"/>
</dbReference>
<gene>
    <name evidence="4" type="ORF">FHR99_002964</name>
</gene>
<feature type="transmembrane region" description="Helical" evidence="2">
    <location>
        <begin position="318"/>
        <end position="335"/>
    </location>
</feature>
<keyword evidence="2" id="KW-0472">Membrane</keyword>
<comment type="caution">
    <text evidence="4">The sequence shown here is derived from an EMBL/GenBank/DDBJ whole genome shotgun (WGS) entry which is preliminary data.</text>
</comment>
<organism evidence="4 5">
    <name type="scientific">Litorivivens lipolytica</name>
    <dbReference type="NCBI Taxonomy" id="1524264"/>
    <lineage>
        <taxon>Bacteria</taxon>
        <taxon>Pseudomonadati</taxon>
        <taxon>Pseudomonadota</taxon>
        <taxon>Gammaproteobacteria</taxon>
        <taxon>Litorivivens</taxon>
    </lineage>
</organism>
<evidence type="ECO:0000313" key="4">
    <source>
        <dbReference type="EMBL" id="MBB3048690.1"/>
    </source>
</evidence>
<keyword evidence="2" id="KW-1133">Transmembrane helix</keyword>
<protein>
    <submittedName>
        <fullName evidence="4">Diguanylate cyclase (GGDEF)-like protein</fullName>
    </submittedName>
</protein>
<dbReference type="Gene3D" id="3.30.70.270">
    <property type="match status" value="1"/>
</dbReference>
<dbReference type="SMART" id="SM00267">
    <property type="entry name" value="GGDEF"/>
    <property type="match status" value="1"/>
</dbReference>
<dbReference type="PROSITE" id="PS50887">
    <property type="entry name" value="GGDEF"/>
    <property type="match status" value="1"/>
</dbReference>
<dbReference type="InterPro" id="IPR000160">
    <property type="entry name" value="GGDEF_dom"/>
</dbReference>
<dbReference type="AlphaFoldDB" id="A0A7W4W7E0"/>
<dbReference type="InterPro" id="IPR029787">
    <property type="entry name" value="Nucleotide_cyclase"/>
</dbReference>
<dbReference type="EMBL" id="JACHWY010000003">
    <property type="protein sequence ID" value="MBB3048690.1"/>
    <property type="molecule type" value="Genomic_DNA"/>
</dbReference>